<evidence type="ECO:0000256" key="11">
    <source>
        <dbReference type="ARBA" id="ARBA00023136"/>
    </source>
</evidence>
<evidence type="ECO:0000256" key="16">
    <source>
        <dbReference type="ARBA" id="ARBA00051243"/>
    </source>
</evidence>
<keyword evidence="10 19" id="KW-1133">Transmembrane helix</keyword>
<dbReference type="InterPro" id="IPR023415">
    <property type="entry name" value="LDLR_class-A_CS"/>
</dbReference>
<dbReference type="CDD" id="cd06263">
    <property type="entry name" value="MAM"/>
    <property type="match status" value="1"/>
</dbReference>
<proteinExistence type="predicted"/>
<feature type="binding site" evidence="17">
    <location>
        <position position="1097"/>
    </location>
    <ligand>
        <name>ATP</name>
        <dbReference type="ChEBI" id="CHEBI:30616"/>
    </ligand>
</feature>
<feature type="region of interest" description="Disordered" evidence="18">
    <location>
        <begin position="1649"/>
        <end position="1690"/>
    </location>
</feature>
<feature type="compositionally biased region" description="Polar residues" evidence="18">
    <location>
        <begin position="1380"/>
        <end position="1396"/>
    </location>
</feature>
<dbReference type="GO" id="GO:0045664">
    <property type="term" value="P:regulation of neuron differentiation"/>
    <property type="evidence" value="ECO:0007669"/>
    <property type="project" value="TreeGrafter"/>
</dbReference>
<dbReference type="InterPro" id="IPR017441">
    <property type="entry name" value="Protein_kinase_ATP_BS"/>
</dbReference>
<dbReference type="Gene3D" id="2.60.120.200">
    <property type="match status" value="2"/>
</dbReference>
<evidence type="ECO:0000313" key="24">
    <source>
        <dbReference type="Proteomes" id="UP000838878"/>
    </source>
</evidence>
<dbReference type="Gene3D" id="4.10.400.10">
    <property type="entry name" value="Low-density Lipoprotein Receptor"/>
    <property type="match status" value="1"/>
</dbReference>
<dbReference type="Proteomes" id="UP000838878">
    <property type="component" value="Chromosome 13"/>
</dbReference>
<evidence type="ECO:0000256" key="6">
    <source>
        <dbReference type="ARBA" id="ARBA00022729"/>
    </source>
</evidence>
<dbReference type="SMART" id="SM00192">
    <property type="entry name" value="LDLa"/>
    <property type="match status" value="1"/>
</dbReference>
<evidence type="ECO:0000256" key="17">
    <source>
        <dbReference type="PROSITE-ProRule" id="PRU10141"/>
    </source>
</evidence>
<feature type="compositionally biased region" description="Low complexity" evidence="18">
    <location>
        <begin position="1673"/>
        <end position="1684"/>
    </location>
</feature>
<dbReference type="Pfam" id="PF07714">
    <property type="entry name" value="PK_Tyr_Ser-Thr"/>
    <property type="match status" value="1"/>
</dbReference>
<feature type="domain" description="Tyrosine-protein kinase catalytic" evidence="22">
    <location>
        <begin position="1063"/>
        <end position="1330"/>
    </location>
</feature>
<dbReference type="PROSITE" id="PS01209">
    <property type="entry name" value="LDLRA_1"/>
    <property type="match status" value="1"/>
</dbReference>
<dbReference type="PANTHER" id="PTHR24416:SF604">
    <property type="entry name" value="RECEPTOR PROTEIN-TYROSINE KINASE"/>
    <property type="match status" value="1"/>
</dbReference>
<dbReference type="Gene3D" id="1.10.510.10">
    <property type="entry name" value="Transferase(Phosphotransferase) domain 1"/>
    <property type="match status" value="1"/>
</dbReference>
<evidence type="ECO:0000256" key="19">
    <source>
        <dbReference type="SAM" id="Phobius"/>
    </source>
</evidence>
<dbReference type="GO" id="GO:0007169">
    <property type="term" value="P:cell surface receptor protein tyrosine kinase signaling pathway"/>
    <property type="evidence" value="ECO:0007669"/>
    <property type="project" value="TreeGrafter"/>
</dbReference>
<feature type="signal peptide" evidence="20">
    <location>
        <begin position="1"/>
        <end position="18"/>
    </location>
</feature>
<dbReference type="InterPro" id="IPR055163">
    <property type="entry name" value="ALK/LTK-like_GRD"/>
</dbReference>
<name>A0A8J9V9Q9_9NEOP</name>
<dbReference type="InterPro" id="IPR011009">
    <property type="entry name" value="Kinase-like_dom_sf"/>
</dbReference>
<evidence type="ECO:0000256" key="13">
    <source>
        <dbReference type="ARBA" id="ARBA00023157"/>
    </source>
</evidence>
<keyword evidence="14" id="KW-0675">Receptor</keyword>
<dbReference type="GO" id="GO:0005886">
    <property type="term" value="C:plasma membrane"/>
    <property type="evidence" value="ECO:0007669"/>
    <property type="project" value="UniProtKB-SubCell"/>
</dbReference>
<comment type="subcellular location">
    <subcellularLocation>
        <location evidence="1">Cell membrane</location>
        <topology evidence="1">Single-pass type I membrane protein</topology>
    </subcellularLocation>
</comment>
<dbReference type="CDD" id="cd00112">
    <property type="entry name" value="LDLa"/>
    <property type="match status" value="1"/>
</dbReference>
<evidence type="ECO:0000256" key="14">
    <source>
        <dbReference type="ARBA" id="ARBA00023170"/>
    </source>
</evidence>
<keyword evidence="24" id="KW-1185">Reference proteome</keyword>
<sequence>MALTKVLLFIAIIAVVSADYEVSTTNKTQEAVAAKKEQKTRIAVPDPVRGSFQKLTTLMNRTDADRTNRRRKPSLNKLLQLSRKHDMLNDNEGTIAISQKTAPENDTNTLKNKMKVLRPKDISPFDANHYKKNYVPQVTGVFCDFENHNGSIDMCMWQWNSTVSSHNLGFQVVTAADLVVMNETTRGLKFSGPQHDSDRKKDGHFLYLPVDPTMENMVIKSPPFRGLWEFCKFEAWLHQSKMQNASIRLVSESTMSEVQWILQEVAGNNNERWEPMRFIIGKVQQEVRIIIEITRPSHVSLTQTLPYIAVDNIRMVECLPEPPVFNGECQNGQLKCKIMNKESCIKLQQVCDLVKDCDDGSDENQNCDKMPYGSYCNFEQDACGFENVPQPILKWSRHSGPTPTDKTGPNYDHTCGPPKIHTTANPIVPLSPSHMNYTINCVGYYFFVNMNVTGPNQERADFASTAVMKTIIFNPPPKIHGDINSRYYNCCMIRFYYQQNGRNYGSLSVDVVELTPRGNVTTSLWFSTKDKGENWYGAGIFLPNITRRYYFLFKTRMGMRIYSDSAIDDFSMAPECFGLNINSTELGDYNYYDPVFEEKTTPHEDFVEETFFRFTTCGSVGRLGPNQTMCDVAYNNTPVSVTVLEKHPYQGIQVWEVPSETLYTIIATGASGGLGSMWAGVSHGAQARGLFELHKGEKLYMMIGQQGMNACKKTLSAQESQECSRRDSNETMQVFTSKTHEVRNTHVNDGGGGGGGATYVFLMDKEGNPIPLLVGGGGGGLSVGVFRDDGSQHARGRTNTTPESGYMYGYPGKTSGAGGGWVSRAGPITPGFEVVKGLALREGGAGGRACAGGAHGGFGGGGGGCLRGGGGGGWQGGNTNEGEGQHGGGGWSYVDSARGVREYAAVGMAPRTGPGEVLVIPAVHKCGCNYRCVAMNEYRSEVKCYCPASWTTDANDPTKCILDEGWPQMWLISLIILSFIVVLCVGVILVVSLHVYNKYQRKKEADAIQKQIRQQELQLHRLRNAPGGDNTLNMAFNPHYGSESFLPQGVDVRGLPKVARESLKLVKALGQGAFGEVYQGLYRHRAGDSVEMPVAVKTLPELSTGQAESDFLMEAAIMAKFNHPNIVHLIGVCFDRHPRFIVLELLAGGDLKNFLRESRPRPERASALTMKDLLLCALDICKGCKYLEAKRFVHRDIAARNCLLTSRGPGRVVKIADFGMARDIYRSDYYKKGGKAMLPIKWMPPEAYIDGIFTVKTDVWSYGVLLWEVFSLGIMPYTGCANREVMEMVSGGGRLERPPGCPPDVYRLMCECWNPAPSERPAFAQMFDRLQRLVQDPEITNAPLPLLCSYLAPADVIEPNGPQRSAGDYLVPLSPKDQMEASSTDQSAPHSKSLTAAQEKAEMEDSQYQPLLKASQEYGNIPMASAASAKRDSFPAAAETRNNTKFLQSNSTDRLLSSVEGASIDDDTASEPDDKTVIWETSFTETKPSSTEPKPNIEPGPTVEKLISITPTSPKPPDNVLSQAIESTVIDKTNTKNTLTVDKKTAPIASPDPPRVNAWQKDPPKLLPKSKPFCLDAAQLEQNLNALKKNSGSVNLTTMNTMKVLPPYINVVTPNKLSESKTIQIDPKKAVIHDLQSPQEPDVTIKDEKNKLKQSNSAASLLNGPMTDVPYADSDNTSSSSGSNAQNLINNKKNKNYSEIIVGNGKKIIKQGSNGEFGESEISC</sequence>
<evidence type="ECO:0000256" key="3">
    <source>
        <dbReference type="ARBA" id="ARBA00022475"/>
    </source>
</evidence>
<dbReference type="GO" id="GO:0005524">
    <property type="term" value="F:ATP binding"/>
    <property type="evidence" value="ECO:0007669"/>
    <property type="project" value="UniProtKB-UniRule"/>
</dbReference>
<gene>
    <name evidence="23" type="ORF">BINO364_LOCUS5051</name>
</gene>
<evidence type="ECO:0000256" key="1">
    <source>
        <dbReference type="ARBA" id="ARBA00004251"/>
    </source>
</evidence>
<dbReference type="PROSITE" id="PS00109">
    <property type="entry name" value="PROTEIN_KINASE_TYR"/>
    <property type="match status" value="1"/>
</dbReference>
<accession>A0A8J9V9Q9</accession>
<evidence type="ECO:0000256" key="2">
    <source>
        <dbReference type="ARBA" id="ARBA00011902"/>
    </source>
</evidence>
<evidence type="ECO:0000259" key="21">
    <source>
        <dbReference type="SMART" id="SM00137"/>
    </source>
</evidence>
<dbReference type="PANTHER" id="PTHR24416">
    <property type="entry name" value="TYROSINE-PROTEIN KINASE RECEPTOR"/>
    <property type="match status" value="1"/>
</dbReference>
<dbReference type="InterPro" id="IPR000998">
    <property type="entry name" value="MAM_dom"/>
</dbReference>
<reference evidence="23" key="1">
    <citation type="submission" date="2021-12" db="EMBL/GenBank/DDBJ databases">
        <authorList>
            <person name="Martin H S."/>
        </authorList>
    </citation>
    <scope>NUCLEOTIDE SEQUENCE</scope>
</reference>
<evidence type="ECO:0000256" key="18">
    <source>
        <dbReference type="SAM" id="MobiDB-lite"/>
    </source>
</evidence>
<evidence type="ECO:0000256" key="4">
    <source>
        <dbReference type="ARBA" id="ARBA00022679"/>
    </source>
</evidence>
<dbReference type="SMART" id="SM00219">
    <property type="entry name" value="TyrKc"/>
    <property type="match status" value="1"/>
</dbReference>
<dbReference type="InterPro" id="IPR050122">
    <property type="entry name" value="RTK"/>
</dbReference>
<organism evidence="23 24">
    <name type="scientific">Brenthis ino</name>
    <name type="common">lesser marbled fritillary</name>
    <dbReference type="NCBI Taxonomy" id="405034"/>
    <lineage>
        <taxon>Eukaryota</taxon>
        <taxon>Metazoa</taxon>
        <taxon>Ecdysozoa</taxon>
        <taxon>Arthropoda</taxon>
        <taxon>Hexapoda</taxon>
        <taxon>Insecta</taxon>
        <taxon>Pterygota</taxon>
        <taxon>Neoptera</taxon>
        <taxon>Endopterygota</taxon>
        <taxon>Lepidoptera</taxon>
        <taxon>Glossata</taxon>
        <taxon>Ditrysia</taxon>
        <taxon>Papilionoidea</taxon>
        <taxon>Nymphalidae</taxon>
        <taxon>Heliconiinae</taxon>
        <taxon>Argynnini</taxon>
        <taxon>Brenthis</taxon>
    </lineage>
</organism>
<protein>
    <recommendedName>
        <fullName evidence="2">receptor protein-tyrosine kinase</fullName>
        <ecNumber evidence="2">2.7.10.1</ecNumber>
    </recommendedName>
</protein>
<keyword evidence="12" id="KW-0829">Tyrosine-protein kinase</keyword>
<keyword evidence="9 17" id="KW-0067">ATP-binding</keyword>
<dbReference type="PRINTS" id="PR00109">
    <property type="entry name" value="TYRKINASE"/>
</dbReference>
<dbReference type="GO" id="GO:0043235">
    <property type="term" value="C:receptor complex"/>
    <property type="evidence" value="ECO:0007669"/>
    <property type="project" value="TreeGrafter"/>
</dbReference>
<dbReference type="PROSITE" id="PS00107">
    <property type="entry name" value="PROTEIN_KINASE_ATP"/>
    <property type="match status" value="1"/>
</dbReference>
<dbReference type="InterPro" id="IPR001245">
    <property type="entry name" value="Ser-Thr/Tyr_kinase_cat_dom"/>
</dbReference>
<keyword evidence="3" id="KW-1003">Cell membrane</keyword>
<evidence type="ECO:0000256" key="20">
    <source>
        <dbReference type="SAM" id="SignalP"/>
    </source>
</evidence>
<dbReference type="Pfam" id="PF00629">
    <property type="entry name" value="MAM"/>
    <property type="match status" value="2"/>
</dbReference>
<evidence type="ECO:0000256" key="12">
    <source>
        <dbReference type="ARBA" id="ARBA00023137"/>
    </source>
</evidence>
<keyword evidence="13" id="KW-1015">Disulfide bond</keyword>
<evidence type="ECO:0000256" key="10">
    <source>
        <dbReference type="ARBA" id="ARBA00022989"/>
    </source>
</evidence>
<keyword evidence="4" id="KW-0808">Transferase</keyword>
<dbReference type="Gene3D" id="3.30.200.20">
    <property type="entry name" value="Phosphorylase Kinase, domain 1"/>
    <property type="match status" value="1"/>
</dbReference>
<keyword evidence="8" id="KW-0418">Kinase</keyword>
<dbReference type="FunFam" id="2.60.120.200:FF:000193">
    <property type="entry name" value="Tyrosine-protein kinase receptor"/>
    <property type="match status" value="1"/>
</dbReference>
<dbReference type="FunFam" id="1.10.510.10:FF:000113">
    <property type="entry name" value="Tyrosine-protein kinase receptor"/>
    <property type="match status" value="1"/>
</dbReference>
<feature type="non-terminal residue" evidence="23">
    <location>
        <position position="1724"/>
    </location>
</feature>
<feature type="region of interest" description="Disordered" evidence="18">
    <location>
        <begin position="1377"/>
        <end position="1407"/>
    </location>
</feature>
<dbReference type="Pfam" id="PF12810">
    <property type="entry name" value="ALK_LTK_GRD"/>
    <property type="match status" value="1"/>
</dbReference>
<dbReference type="InterPro" id="IPR002172">
    <property type="entry name" value="LDrepeatLR_classA_rpt"/>
</dbReference>
<dbReference type="InterPro" id="IPR013320">
    <property type="entry name" value="ConA-like_dom_sf"/>
</dbReference>
<keyword evidence="6 20" id="KW-0732">Signal</keyword>
<dbReference type="EMBL" id="OV170233">
    <property type="protein sequence ID" value="CAH0718603.1"/>
    <property type="molecule type" value="Genomic_DNA"/>
</dbReference>
<feature type="region of interest" description="Disordered" evidence="18">
    <location>
        <begin position="788"/>
        <end position="809"/>
    </location>
</feature>
<evidence type="ECO:0000256" key="5">
    <source>
        <dbReference type="ARBA" id="ARBA00022692"/>
    </source>
</evidence>
<keyword evidence="5 19" id="KW-0812">Transmembrane</keyword>
<evidence type="ECO:0000256" key="9">
    <source>
        <dbReference type="ARBA" id="ARBA00022840"/>
    </source>
</evidence>
<dbReference type="SUPFAM" id="SSF56112">
    <property type="entry name" value="Protein kinase-like (PK-like)"/>
    <property type="match status" value="1"/>
</dbReference>
<dbReference type="SMART" id="SM00137">
    <property type="entry name" value="MAM"/>
    <property type="match status" value="1"/>
</dbReference>
<feature type="chain" id="PRO_5035460092" description="receptor protein-tyrosine kinase" evidence="20">
    <location>
        <begin position="19"/>
        <end position="1724"/>
    </location>
</feature>
<keyword evidence="11 19" id="KW-0472">Membrane</keyword>
<comment type="catalytic activity">
    <reaction evidence="16">
        <text>L-tyrosyl-[protein] + ATP = O-phospho-L-tyrosyl-[protein] + ADP + H(+)</text>
        <dbReference type="Rhea" id="RHEA:10596"/>
        <dbReference type="Rhea" id="RHEA-COMP:10136"/>
        <dbReference type="Rhea" id="RHEA-COMP:20101"/>
        <dbReference type="ChEBI" id="CHEBI:15378"/>
        <dbReference type="ChEBI" id="CHEBI:30616"/>
        <dbReference type="ChEBI" id="CHEBI:46858"/>
        <dbReference type="ChEBI" id="CHEBI:61978"/>
        <dbReference type="ChEBI" id="CHEBI:456216"/>
        <dbReference type="EC" id="2.7.10.1"/>
    </reaction>
</comment>
<dbReference type="InterPro" id="IPR008266">
    <property type="entry name" value="Tyr_kinase_AS"/>
</dbReference>
<dbReference type="OrthoDB" id="73209at2759"/>
<evidence type="ECO:0000256" key="15">
    <source>
        <dbReference type="ARBA" id="ARBA00023180"/>
    </source>
</evidence>
<dbReference type="EC" id="2.7.10.1" evidence="2"/>
<dbReference type="InterPro" id="IPR020635">
    <property type="entry name" value="Tyr_kinase_cat_dom"/>
</dbReference>
<keyword evidence="7 17" id="KW-0547">Nucleotide-binding</keyword>
<dbReference type="SUPFAM" id="SSF57424">
    <property type="entry name" value="LDL receptor-like module"/>
    <property type="match status" value="1"/>
</dbReference>
<evidence type="ECO:0000259" key="22">
    <source>
        <dbReference type="SMART" id="SM00219"/>
    </source>
</evidence>
<feature type="domain" description="MAM" evidence="21">
    <location>
        <begin position="371"/>
        <end position="578"/>
    </location>
</feature>
<dbReference type="GO" id="GO:0004714">
    <property type="term" value="F:transmembrane receptor protein tyrosine kinase activity"/>
    <property type="evidence" value="ECO:0007669"/>
    <property type="project" value="UniProtKB-EC"/>
</dbReference>
<dbReference type="InterPro" id="IPR036055">
    <property type="entry name" value="LDL_receptor-like_sf"/>
</dbReference>
<evidence type="ECO:0000256" key="7">
    <source>
        <dbReference type="ARBA" id="ARBA00022741"/>
    </source>
</evidence>
<dbReference type="SUPFAM" id="SSF49899">
    <property type="entry name" value="Concanavalin A-like lectins/glucanases"/>
    <property type="match status" value="2"/>
</dbReference>
<feature type="transmembrane region" description="Helical" evidence="19">
    <location>
        <begin position="969"/>
        <end position="993"/>
    </location>
</feature>
<evidence type="ECO:0000313" key="23">
    <source>
        <dbReference type="EMBL" id="CAH0718603.1"/>
    </source>
</evidence>
<evidence type="ECO:0000256" key="8">
    <source>
        <dbReference type="ARBA" id="ARBA00022777"/>
    </source>
</evidence>
<keyword evidence="15" id="KW-0325">Glycoprotein</keyword>